<reference evidence="1 2" key="1">
    <citation type="journal article" date="2021" name="Elife">
        <title>Chloroplast acquisition without the gene transfer in kleptoplastic sea slugs, Plakobranchus ocellatus.</title>
        <authorList>
            <person name="Maeda T."/>
            <person name="Takahashi S."/>
            <person name="Yoshida T."/>
            <person name="Shimamura S."/>
            <person name="Takaki Y."/>
            <person name="Nagai Y."/>
            <person name="Toyoda A."/>
            <person name="Suzuki Y."/>
            <person name="Arimoto A."/>
            <person name="Ishii H."/>
            <person name="Satoh N."/>
            <person name="Nishiyama T."/>
            <person name="Hasebe M."/>
            <person name="Maruyama T."/>
            <person name="Minagawa J."/>
            <person name="Obokata J."/>
            <person name="Shigenobu S."/>
        </authorList>
    </citation>
    <scope>NUCLEOTIDE SEQUENCE [LARGE SCALE GENOMIC DNA]</scope>
</reference>
<organism evidence="1 2">
    <name type="scientific">Plakobranchus ocellatus</name>
    <dbReference type="NCBI Taxonomy" id="259542"/>
    <lineage>
        <taxon>Eukaryota</taxon>
        <taxon>Metazoa</taxon>
        <taxon>Spiralia</taxon>
        <taxon>Lophotrochozoa</taxon>
        <taxon>Mollusca</taxon>
        <taxon>Gastropoda</taxon>
        <taxon>Heterobranchia</taxon>
        <taxon>Euthyneura</taxon>
        <taxon>Panpulmonata</taxon>
        <taxon>Sacoglossa</taxon>
        <taxon>Placobranchoidea</taxon>
        <taxon>Plakobranchidae</taxon>
        <taxon>Plakobranchus</taxon>
    </lineage>
</organism>
<proteinExistence type="predicted"/>
<gene>
    <name evidence="1" type="ORF">PoB_004175200</name>
</gene>
<evidence type="ECO:0000313" key="1">
    <source>
        <dbReference type="EMBL" id="GFO15247.1"/>
    </source>
</evidence>
<evidence type="ECO:0000313" key="2">
    <source>
        <dbReference type="Proteomes" id="UP000735302"/>
    </source>
</evidence>
<dbReference type="AlphaFoldDB" id="A0AAV4B6V5"/>
<protein>
    <submittedName>
        <fullName evidence="1">Uncharacterized protein</fullName>
    </submittedName>
</protein>
<accession>A0AAV4B6V5</accession>
<dbReference type="Proteomes" id="UP000735302">
    <property type="component" value="Unassembled WGS sequence"/>
</dbReference>
<keyword evidence="2" id="KW-1185">Reference proteome</keyword>
<comment type="caution">
    <text evidence="1">The sequence shown here is derived from an EMBL/GenBank/DDBJ whole genome shotgun (WGS) entry which is preliminary data.</text>
</comment>
<sequence length="149" mass="16501">MHACIAVIRKMTFSPTALLLGHHSPHLRHVTVCPPISTIVLHGAKFAMAANGLSLPSGQASVDGFEPATTHFRRLLGITLAQAPPKVPPRCIYVMVEYNTTKPTQKPICDFKFLGPRDRGVLTSSHCDKRFILQTIRLKCKSFSRRKQA</sequence>
<dbReference type="EMBL" id="BLXT01004605">
    <property type="protein sequence ID" value="GFO15247.1"/>
    <property type="molecule type" value="Genomic_DNA"/>
</dbReference>
<name>A0AAV4B6V5_9GAST</name>